<evidence type="ECO:0000313" key="3">
    <source>
        <dbReference type="Proteomes" id="UP000199702"/>
    </source>
</evidence>
<dbReference type="Proteomes" id="UP000199702">
    <property type="component" value="Unassembled WGS sequence"/>
</dbReference>
<dbReference type="AlphaFoldDB" id="A0A1H6V466"/>
<dbReference type="InterPro" id="IPR006179">
    <property type="entry name" value="5_nucleotidase/apyrase"/>
</dbReference>
<evidence type="ECO:0000313" key="2">
    <source>
        <dbReference type="EMBL" id="SEI95082.1"/>
    </source>
</evidence>
<dbReference type="InterPro" id="IPR036907">
    <property type="entry name" value="5'-Nucleotdase_C_sf"/>
</dbReference>
<organism evidence="2 3">
    <name type="scientific">Flavobacterium terrigena</name>
    <dbReference type="NCBI Taxonomy" id="402734"/>
    <lineage>
        <taxon>Bacteria</taxon>
        <taxon>Pseudomonadati</taxon>
        <taxon>Bacteroidota</taxon>
        <taxon>Flavobacteriia</taxon>
        <taxon>Flavobacteriales</taxon>
        <taxon>Flavobacteriaceae</taxon>
        <taxon>Flavobacterium</taxon>
    </lineage>
</organism>
<feature type="domain" description="5'-Nucleotidase C-terminal" evidence="1">
    <location>
        <begin position="86"/>
        <end position="222"/>
    </location>
</feature>
<proteinExistence type="predicted"/>
<sequence>MTFKSKNTNHLYTIFVTTLTLLSLASCKTKSYNNYLVEGKKIEVNKNYATNENIESFIKPYRTHIDKDLDSVISYCPETLDKNKGEWQSNIGNFMADACFELANPIFLKRENKKIDITLFNNGGIRSIIPKGNITKRNAFEVMPFENSLIVVALKGEQIKTLAQHIITEKKPHPLNGLKIYLNSNSEITKILFEDKPIDNSKIYYVLTSDYLSNGGDNMTFFLKNEGTYDLNYKIRNVLIDYFYKYKSIVASNSPRIIKE</sequence>
<dbReference type="PRINTS" id="PR01607">
    <property type="entry name" value="APYRASEFAMLY"/>
</dbReference>
<keyword evidence="3" id="KW-1185">Reference proteome</keyword>
<dbReference type="RefSeq" id="WP_091312548.1">
    <property type="nucleotide sequence ID" value="NZ_CBCSJU010000004.1"/>
</dbReference>
<dbReference type="GO" id="GO:0030288">
    <property type="term" value="C:outer membrane-bounded periplasmic space"/>
    <property type="evidence" value="ECO:0007669"/>
    <property type="project" value="TreeGrafter"/>
</dbReference>
<dbReference type="PANTHER" id="PTHR11575:SF24">
    <property type="entry name" value="5'-NUCLEOTIDASE"/>
    <property type="match status" value="1"/>
</dbReference>
<dbReference type="PROSITE" id="PS51257">
    <property type="entry name" value="PROKAR_LIPOPROTEIN"/>
    <property type="match status" value="1"/>
</dbReference>
<dbReference type="GO" id="GO:0009166">
    <property type="term" value="P:nucleotide catabolic process"/>
    <property type="evidence" value="ECO:0007669"/>
    <property type="project" value="InterPro"/>
</dbReference>
<dbReference type="STRING" id="402734.SAMN05660918_2025"/>
<dbReference type="Gene3D" id="3.90.780.10">
    <property type="entry name" value="5'-Nucleotidase, C-terminal domain"/>
    <property type="match status" value="1"/>
</dbReference>
<evidence type="ECO:0000259" key="1">
    <source>
        <dbReference type="Pfam" id="PF02872"/>
    </source>
</evidence>
<dbReference type="GO" id="GO:0016787">
    <property type="term" value="F:hydrolase activity"/>
    <property type="evidence" value="ECO:0007669"/>
    <property type="project" value="InterPro"/>
</dbReference>
<protein>
    <submittedName>
        <fullName evidence="2">5'-nucleotidase, C-terminal domain</fullName>
    </submittedName>
</protein>
<dbReference type="EMBL" id="FNYA01000004">
    <property type="protein sequence ID" value="SEI95082.1"/>
    <property type="molecule type" value="Genomic_DNA"/>
</dbReference>
<dbReference type="PANTHER" id="PTHR11575">
    <property type="entry name" value="5'-NUCLEOTIDASE-RELATED"/>
    <property type="match status" value="1"/>
</dbReference>
<dbReference type="Pfam" id="PF02872">
    <property type="entry name" value="5_nucleotid_C"/>
    <property type="match status" value="1"/>
</dbReference>
<reference evidence="3" key="1">
    <citation type="submission" date="2016-10" db="EMBL/GenBank/DDBJ databases">
        <authorList>
            <person name="Varghese N."/>
            <person name="Submissions S."/>
        </authorList>
    </citation>
    <scope>NUCLEOTIDE SEQUENCE [LARGE SCALE GENOMIC DNA]</scope>
    <source>
        <strain evidence="3">DSM 17934</strain>
    </source>
</reference>
<accession>A0A1H6V466</accession>
<name>A0A1H6V466_9FLAO</name>
<dbReference type="OrthoDB" id="4762412at2"/>
<dbReference type="SUPFAM" id="SSF55816">
    <property type="entry name" value="5'-nucleotidase (syn. UDP-sugar hydrolase), C-terminal domain"/>
    <property type="match status" value="1"/>
</dbReference>
<dbReference type="InterPro" id="IPR008334">
    <property type="entry name" value="5'-Nucleotdase_C"/>
</dbReference>
<gene>
    <name evidence="2" type="ORF">SAMN05660918_2025</name>
</gene>